<dbReference type="PANTHER" id="PTHR45033">
    <property type="match status" value="1"/>
</dbReference>
<dbReference type="Gene3D" id="3.90.180.10">
    <property type="entry name" value="Medium-chain alcohol dehydrogenases, catalytic domain"/>
    <property type="match status" value="1"/>
</dbReference>
<protein>
    <recommendedName>
        <fullName evidence="1">Alcohol dehydrogenase-like N-terminal domain-containing protein</fullName>
    </recommendedName>
</protein>
<dbReference type="SUPFAM" id="SSF50129">
    <property type="entry name" value="GroES-like"/>
    <property type="match status" value="1"/>
</dbReference>
<dbReference type="Proteomes" id="UP000799438">
    <property type="component" value="Unassembled WGS sequence"/>
</dbReference>
<dbReference type="InterPro" id="IPR052711">
    <property type="entry name" value="Zinc_ADH-like"/>
</dbReference>
<dbReference type="GeneID" id="54301956"/>
<dbReference type="OrthoDB" id="9992527at2759"/>
<dbReference type="InterPro" id="IPR013154">
    <property type="entry name" value="ADH-like_N"/>
</dbReference>
<feature type="domain" description="Alcohol dehydrogenase-like N-terminal" evidence="1">
    <location>
        <begin position="27"/>
        <end position="89"/>
    </location>
</feature>
<evidence type="ECO:0000313" key="3">
    <source>
        <dbReference type="Proteomes" id="UP000799438"/>
    </source>
</evidence>
<keyword evidence="3" id="KW-1185">Reference proteome</keyword>
<dbReference type="Pfam" id="PF08240">
    <property type="entry name" value="ADH_N"/>
    <property type="match status" value="1"/>
</dbReference>
<gene>
    <name evidence="2" type="ORF">K452DRAFT_322038</name>
</gene>
<dbReference type="InterPro" id="IPR011032">
    <property type="entry name" value="GroES-like_sf"/>
</dbReference>
<evidence type="ECO:0000313" key="2">
    <source>
        <dbReference type="EMBL" id="KAF2137132.1"/>
    </source>
</evidence>
<dbReference type="RefSeq" id="XP_033392850.1">
    <property type="nucleotide sequence ID" value="XM_033544460.1"/>
</dbReference>
<dbReference type="EMBL" id="ML995507">
    <property type="protein sequence ID" value="KAF2137132.1"/>
    <property type="molecule type" value="Genomic_DNA"/>
</dbReference>
<name>A0A6A6AYX7_9PEZI</name>
<organism evidence="2 3">
    <name type="scientific">Aplosporella prunicola CBS 121167</name>
    <dbReference type="NCBI Taxonomy" id="1176127"/>
    <lineage>
        <taxon>Eukaryota</taxon>
        <taxon>Fungi</taxon>
        <taxon>Dikarya</taxon>
        <taxon>Ascomycota</taxon>
        <taxon>Pezizomycotina</taxon>
        <taxon>Dothideomycetes</taxon>
        <taxon>Dothideomycetes incertae sedis</taxon>
        <taxon>Botryosphaeriales</taxon>
        <taxon>Aplosporellaceae</taxon>
        <taxon>Aplosporella</taxon>
    </lineage>
</organism>
<evidence type="ECO:0000259" key="1">
    <source>
        <dbReference type="Pfam" id="PF08240"/>
    </source>
</evidence>
<proteinExistence type="predicted"/>
<dbReference type="PANTHER" id="PTHR45033:SF2">
    <property type="entry name" value="ZINC-TYPE ALCOHOL DEHYDROGENASE-LIKE PROTEIN C1773.06C"/>
    <property type="match status" value="1"/>
</dbReference>
<reference evidence="2" key="1">
    <citation type="journal article" date="2020" name="Stud. Mycol.">
        <title>101 Dothideomycetes genomes: a test case for predicting lifestyles and emergence of pathogens.</title>
        <authorList>
            <person name="Haridas S."/>
            <person name="Albert R."/>
            <person name="Binder M."/>
            <person name="Bloem J."/>
            <person name="Labutti K."/>
            <person name="Salamov A."/>
            <person name="Andreopoulos B."/>
            <person name="Baker S."/>
            <person name="Barry K."/>
            <person name="Bills G."/>
            <person name="Bluhm B."/>
            <person name="Cannon C."/>
            <person name="Castanera R."/>
            <person name="Culley D."/>
            <person name="Daum C."/>
            <person name="Ezra D."/>
            <person name="Gonzalez J."/>
            <person name="Henrissat B."/>
            <person name="Kuo A."/>
            <person name="Liang C."/>
            <person name="Lipzen A."/>
            <person name="Lutzoni F."/>
            <person name="Magnuson J."/>
            <person name="Mondo S."/>
            <person name="Nolan M."/>
            <person name="Ohm R."/>
            <person name="Pangilinan J."/>
            <person name="Park H.-J."/>
            <person name="Ramirez L."/>
            <person name="Alfaro M."/>
            <person name="Sun H."/>
            <person name="Tritt A."/>
            <person name="Yoshinaga Y."/>
            <person name="Zwiers L.-H."/>
            <person name="Turgeon B."/>
            <person name="Goodwin S."/>
            <person name="Spatafora J."/>
            <person name="Crous P."/>
            <person name="Grigoriev I."/>
        </authorList>
    </citation>
    <scope>NUCLEOTIDE SEQUENCE</scope>
    <source>
        <strain evidence="2">CBS 121167</strain>
    </source>
</reference>
<accession>A0A6A6AYX7</accession>
<sequence>MLRNSTIFIRDSQASPELRNEPIPQAGPYDVVVQVHAAALNFRDQAMLSGAYGATGSNNVPLSDGAGEVIAVGGQVTRVQVGDRVVAHCFEHWIGGPFMPEF</sequence>
<dbReference type="AlphaFoldDB" id="A0A6A6AYX7"/>